<evidence type="ECO:0000256" key="1">
    <source>
        <dbReference type="SAM" id="MobiDB-lite"/>
    </source>
</evidence>
<feature type="region of interest" description="Disordered" evidence="1">
    <location>
        <begin position="150"/>
        <end position="175"/>
    </location>
</feature>
<dbReference type="EMBL" id="CP060244">
    <property type="protein sequence ID" value="QNT79311.1"/>
    <property type="molecule type" value="Genomic_DNA"/>
</dbReference>
<dbReference type="KEGG" id="ebla:JGUZn3_21080"/>
<accession>A0A7H1NU51</accession>
<evidence type="ECO:0000313" key="3">
    <source>
        <dbReference type="Proteomes" id="UP000516349"/>
    </source>
</evidence>
<sequence>MKNGFGFKGRQLKDLQALLNQFAKTPERLTLRVGIGAEPGSEPDYPDGTPIALVARANEFGTARTNAEGDSVQHIPPRPFMRQTIEANEGKWGNDLKSNFATRPDKAQSILEDLGDAMAKDIKNTIDAFKHPGNALSTIARKGFDNPLIGASKGGSQGGTMRDSITSWVGETDES</sequence>
<organism evidence="2 3">
    <name type="scientific">Entomobacter blattae</name>
    <dbReference type="NCBI Taxonomy" id="2762277"/>
    <lineage>
        <taxon>Bacteria</taxon>
        <taxon>Pseudomonadati</taxon>
        <taxon>Pseudomonadota</taxon>
        <taxon>Alphaproteobacteria</taxon>
        <taxon>Acetobacterales</taxon>
        <taxon>Acetobacteraceae</taxon>
        <taxon>Entomobacter</taxon>
    </lineage>
</organism>
<evidence type="ECO:0000313" key="2">
    <source>
        <dbReference type="EMBL" id="QNT79311.1"/>
    </source>
</evidence>
<dbReference type="RefSeq" id="WP_203413489.1">
    <property type="nucleotide sequence ID" value="NZ_CP060244.1"/>
</dbReference>
<protein>
    <submittedName>
        <fullName evidence="2">Uncharacterized protein</fullName>
    </submittedName>
</protein>
<dbReference type="Proteomes" id="UP000516349">
    <property type="component" value="Chromosome"/>
</dbReference>
<reference evidence="2 3" key="1">
    <citation type="submission" date="2020-08" db="EMBL/GenBank/DDBJ databases">
        <title>Complete genome sequence of Entomobacter blattae G55GP.</title>
        <authorList>
            <person name="Poehlein A."/>
            <person name="Guzman J."/>
            <person name="Daniel R."/>
            <person name="Vilcinskas A."/>
        </authorList>
    </citation>
    <scope>NUCLEOTIDE SEQUENCE [LARGE SCALE GENOMIC DNA]</scope>
    <source>
        <strain evidence="2 3">G55GP</strain>
    </source>
</reference>
<name>A0A7H1NU51_9PROT</name>
<dbReference type="AlphaFoldDB" id="A0A7H1NU51"/>
<keyword evidence="3" id="KW-1185">Reference proteome</keyword>
<proteinExistence type="predicted"/>
<gene>
    <name evidence="2" type="ORF">JGUZn3_21080</name>
</gene>